<sequence length="270" mass="30368">MIKAIAVDMDGTFLKSTNDYSRERFEKIYQELQEKDIKFIVASGNQYAQLSSFFPNQSEITFVSENGALIFEKNQLLKKATFDSITVHSVLRFLLQLDVSIGIVLCGAKQAYMLEKQPEAFQQFANRYYYALAEVASFDNLPEDEFVKIALQVPEREAKSLVDQLNQHFSKDITAVVSGHDSVDLLIPSVNKGQALLYLLKRWQISASQLLAFGDSNNDLEMLKLAEFSYAMANGSEEVLQTARYVAPSNDDEGVLTVIETWLAKMSGIT</sequence>
<dbReference type="RefSeq" id="WP_161902644.1">
    <property type="nucleotide sequence ID" value="NZ_MAEL01000046.1"/>
</dbReference>
<dbReference type="NCBIfam" id="TIGR00099">
    <property type="entry name" value="Cof-subfamily"/>
    <property type="match status" value="1"/>
</dbReference>
<dbReference type="InterPro" id="IPR023214">
    <property type="entry name" value="HAD_sf"/>
</dbReference>
<name>A0ABQ6YXN0_9ENTE</name>
<dbReference type="InterPro" id="IPR006379">
    <property type="entry name" value="HAD-SF_hydro_IIB"/>
</dbReference>
<dbReference type="Proteomes" id="UP000782705">
    <property type="component" value="Unassembled WGS sequence"/>
</dbReference>
<dbReference type="GO" id="GO:0016787">
    <property type="term" value="F:hydrolase activity"/>
    <property type="evidence" value="ECO:0007669"/>
    <property type="project" value="UniProtKB-KW"/>
</dbReference>
<dbReference type="NCBIfam" id="TIGR01484">
    <property type="entry name" value="HAD-SF-IIB"/>
    <property type="match status" value="1"/>
</dbReference>
<dbReference type="SFLD" id="SFLDS00003">
    <property type="entry name" value="Haloacid_Dehalogenase"/>
    <property type="match status" value="1"/>
</dbReference>
<accession>A0ABQ6YXN0</accession>
<proteinExistence type="predicted"/>
<evidence type="ECO:0000313" key="1">
    <source>
        <dbReference type="EMBL" id="KAF1302736.1"/>
    </source>
</evidence>
<comment type="caution">
    <text evidence="1">The sequence shown here is derived from an EMBL/GenBank/DDBJ whole genome shotgun (WGS) entry which is preliminary data.</text>
</comment>
<dbReference type="CDD" id="cd07518">
    <property type="entry name" value="HAD_YbiV-Like"/>
    <property type="match status" value="1"/>
</dbReference>
<protein>
    <submittedName>
        <fullName evidence="1">Hydrolase</fullName>
    </submittedName>
</protein>
<dbReference type="Pfam" id="PF08282">
    <property type="entry name" value="Hydrolase_3"/>
    <property type="match status" value="1"/>
</dbReference>
<dbReference type="InterPro" id="IPR036412">
    <property type="entry name" value="HAD-like_sf"/>
</dbReference>
<dbReference type="PANTHER" id="PTHR10000">
    <property type="entry name" value="PHOSPHOSERINE PHOSPHATASE"/>
    <property type="match status" value="1"/>
</dbReference>
<dbReference type="SFLD" id="SFLDG01140">
    <property type="entry name" value="C2.B:_Phosphomannomutase_and_P"/>
    <property type="match status" value="1"/>
</dbReference>
<dbReference type="InterPro" id="IPR000150">
    <property type="entry name" value="Cof"/>
</dbReference>
<gene>
    <name evidence="1" type="ORF">BAU17_05465</name>
</gene>
<dbReference type="SUPFAM" id="SSF56784">
    <property type="entry name" value="HAD-like"/>
    <property type="match status" value="1"/>
</dbReference>
<dbReference type="PROSITE" id="PS01229">
    <property type="entry name" value="COF_2"/>
    <property type="match status" value="1"/>
</dbReference>
<evidence type="ECO:0000313" key="2">
    <source>
        <dbReference type="Proteomes" id="UP000782705"/>
    </source>
</evidence>
<dbReference type="PANTHER" id="PTHR10000:SF53">
    <property type="entry name" value="5-AMINO-6-(5-PHOSPHO-D-RIBITYLAMINO)URACIL PHOSPHATASE YBJI-RELATED"/>
    <property type="match status" value="1"/>
</dbReference>
<keyword evidence="2" id="KW-1185">Reference proteome</keyword>
<organism evidence="1 2">
    <name type="scientific">Candidatus Enterococcus willemsii</name>
    <dbReference type="NCBI Taxonomy" id="1857215"/>
    <lineage>
        <taxon>Bacteria</taxon>
        <taxon>Bacillati</taxon>
        <taxon>Bacillota</taxon>
        <taxon>Bacilli</taxon>
        <taxon>Lactobacillales</taxon>
        <taxon>Enterococcaceae</taxon>
        <taxon>Enterococcus</taxon>
    </lineage>
</organism>
<reference evidence="1 2" key="1">
    <citation type="submission" date="2016-06" db="EMBL/GenBank/DDBJ databases">
        <title>Four novel species of enterococci isolated from chicken manure.</title>
        <authorList>
            <person name="Van Tyne D."/>
        </authorList>
    </citation>
    <scope>NUCLEOTIDE SEQUENCE [LARGE SCALE GENOMIC DNA]</scope>
    <source>
        <strain evidence="1 2">CU12B</strain>
    </source>
</reference>
<dbReference type="Gene3D" id="3.40.50.1000">
    <property type="entry name" value="HAD superfamily/HAD-like"/>
    <property type="match status" value="1"/>
</dbReference>
<dbReference type="EMBL" id="MAEL01000046">
    <property type="protein sequence ID" value="KAF1302736.1"/>
    <property type="molecule type" value="Genomic_DNA"/>
</dbReference>
<dbReference type="Gene3D" id="3.30.1240.10">
    <property type="match status" value="1"/>
</dbReference>
<dbReference type="SFLD" id="SFLDG01144">
    <property type="entry name" value="C2.B.4:_PGP_Like"/>
    <property type="match status" value="1"/>
</dbReference>
<keyword evidence="1" id="KW-0378">Hydrolase</keyword>